<evidence type="ECO:0000313" key="1">
    <source>
        <dbReference type="EMBL" id="ADI64491.1"/>
    </source>
</evidence>
<dbReference type="PANTHER" id="PTHR40267:SF1">
    <property type="entry name" value="BLR3294 PROTEIN"/>
    <property type="match status" value="1"/>
</dbReference>
<keyword evidence="2" id="KW-1185">Reference proteome</keyword>
<proteinExistence type="predicted"/>
<dbReference type="Gene3D" id="3.40.50.12500">
    <property type="match status" value="1"/>
</dbReference>
<name>D7DZ12_NOSA0</name>
<dbReference type="AlphaFoldDB" id="D7DZ12"/>
<dbReference type="InterPro" id="IPR026286">
    <property type="entry name" value="MaiA/AMDase"/>
</dbReference>
<dbReference type="RefSeq" id="WP_013191507.1">
    <property type="nucleotide sequence ID" value="NC_014248.1"/>
</dbReference>
<dbReference type="HOGENOM" id="CLU_068086_5_0_3"/>
<dbReference type="KEGG" id="naz:Aazo_2601"/>
<evidence type="ECO:0000313" key="2">
    <source>
        <dbReference type="Proteomes" id="UP000001511"/>
    </source>
</evidence>
<dbReference type="PANTHER" id="PTHR40267">
    <property type="entry name" value="BLR3294 PROTEIN"/>
    <property type="match status" value="1"/>
</dbReference>
<dbReference type="Proteomes" id="UP000001511">
    <property type="component" value="Chromosome"/>
</dbReference>
<protein>
    <submittedName>
        <fullName evidence="1">Maleate cis-trans isomerase-like protein</fullName>
    </submittedName>
</protein>
<accession>D7DZ12</accession>
<dbReference type="GO" id="GO:0016853">
    <property type="term" value="F:isomerase activity"/>
    <property type="evidence" value="ECO:0007669"/>
    <property type="project" value="UniProtKB-KW"/>
</dbReference>
<dbReference type="STRING" id="551115.Aazo_2601"/>
<gene>
    <name evidence="1" type="ordered locus">Aazo_2601</name>
</gene>
<dbReference type="InterPro" id="IPR053714">
    <property type="entry name" value="Iso_Racemase_Enz_sf"/>
</dbReference>
<sequence>MVIQLNMTDGLGWRKKFGVLAPSTNTIVEPDFHAMGVRGVTSHMSRIHVRNQDLSSHEKMVRLLDQLGDEILFAIDRVMTAGVDYVIMGMSAEIFWEGLEGKKTFVKRLEDYAGLKVASGPIGCQATLASFKVNKIGVLTPCQPVADKMVCWFFNDIGVEVLRLKGLRCPTALSIAEVSEDKLRYHLQELDGDDMEAIMQVRTNLSILRLADEAERWIDRQTCDCNQCGHLVVCVTPERHPGSSVGVWKTFTRIFIRSNNSFNVVPADITDNSTLNNAEFTSAFF</sequence>
<keyword evidence="1" id="KW-0413">Isomerase</keyword>
<organism evidence="1 2">
    <name type="scientific">Nostoc azollae (strain 0708)</name>
    <name type="common">Anabaena azollae (strain 0708)</name>
    <dbReference type="NCBI Taxonomy" id="551115"/>
    <lineage>
        <taxon>Bacteria</taxon>
        <taxon>Bacillati</taxon>
        <taxon>Cyanobacteriota</taxon>
        <taxon>Cyanophyceae</taxon>
        <taxon>Nostocales</taxon>
        <taxon>Nostocaceae</taxon>
        <taxon>Trichormus</taxon>
    </lineage>
</organism>
<reference evidence="1 2" key="1">
    <citation type="journal article" date="2010" name="PLoS ONE">
        <title>Genome erosion in a nitrogen-fixing vertically transmitted endosymbiotic multicellular cyanobacterium.</title>
        <authorList>
            <person name="Ran L."/>
            <person name="Larsson J."/>
            <person name="Vigil-Stenman T."/>
            <person name="Nylander J.A."/>
            <person name="Ininbergs K."/>
            <person name="Zheng W.W."/>
            <person name="Lapidus A."/>
            <person name="Lowry S."/>
            <person name="Haselkorn R."/>
            <person name="Bergman B."/>
        </authorList>
    </citation>
    <scope>NUCLEOTIDE SEQUENCE [LARGE SCALE GENOMIC DNA]</scope>
    <source>
        <strain evidence="1 2">0708</strain>
    </source>
</reference>
<dbReference type="EMBL" id="CP002059">
    <property type="protein sequence ID" value="ADI64491.1"/>
    <property type="molecule type" value="Genomic_DNA"/>
</dbReference>
<dbReference type="eggNOG" id="COG3473">
    <property type="taxonomic scope" value="Bacteria"/>
</dbReference>